<dbReference type="Proteomes" id="UP001196661">
    <property type="component" value="Unassembled WGS sequence"/>
</dbReference>
<dbReference type="RefSeq" id="WP_215617883.1">
    <property type="nucleotide sequence ID" value="NZ_JADOER010000004.1"/>
</dbReference>
<organism evidence="2 3">
    <name type="scientific">Leptothoe kymatousa TAU-MAC 1615</name>
    <dbReference type="NCBI Taxonomy" id="2364775"/>
    <lineage>
        <taxon>Bacteria</taxon>
        <taxon>Bacillati</taxon>
        <taxon>Cyanobacteriota</taxon>
        <taxon>Cyanophyceae</taxon>
        <taxon>Nodosilineales</taxon>
        <taxon>Cymatolegaceae</taxon>
        <taxon>Leptothoe</taxon>
        <taxon>Leptothoe kymatousa</taxon>
    </lineage>
</organism>
<evidence type="ECO:0000313" key="3">
    <source>
        <dbReference type="Proteomes" id="UP001196661"/>
    </source>
</evidence>
<evidence type="ECO:0000256" key="1">
    <source>
        <dbReference type="SAM" id="SignalP"/>
    </source>
</evidence>
<evidence type="ECO:0000313" key="2">
    <source>
        <dbReference type="EMBL" id="MBT9312033.1"/>
    </source>
</evidence>
<gene>
    <name evidence="2" type="ORF">IXB28_07425</name>
</gene>
<name>A0ABS5Y2G5_9CYAN</name>
<keyword evidence="1" id="KW-0732">Signal</keyword>
<comment type="caution">
    <text evidence="2">The sequence shown here is derived from an EMBL/GenBank/DDBJ whole genome shotgun (WGS) entry which is preliminary data.</text>
</comment>
<feature type="chain" id="PRO_5045093893" evidence="1">
    <location>
        <begin position="33"/>
        <end position="160"/>
    </location>
</feature>
<dbReference type="EMBL" id="JADOER010000004">
    <property type="protein sequence ID" value="MBT9312033.1"/>
    <property type="molecule type" value="Genomic_DNA"/>
</dbReference>
<proteinExistence type="predicted"/>
<keyword evidence="3" id="KW-1185">Reference proteome</keyword>
<accession>A0ABS5Y2G5</accession>
<feature type="signal peptide" evidence="1">
    <location>
        <begin position="1"/>
        <end position="32"/>
    </location>
</feature>
<protein>
    <submittedName>
        <fullName evidence="2">Uncharacterized protein</fullName>
    </submittedName>
</protein>
<sequence length="160" mass="16865">MAYLSRPRLSTLIKSAAVLLSTTLLTSLGPVAALANAVSNSPLVDGIYVYGEQETPDQLGSVYMVFEVTAGHAVGAFYMPSSSFDCFSGDVSANRLDLTVIDSYSQTSHPYSMAAQTQPTLTAGPAASDYAIDGFTALPNVSDLDQQLLETCQTVQPNLS</sequence>
<reference evidence="2 3" key="1">
    <citation type="journal article" date="2021" name="Mar. Drugs">
        <title>Genome Reduction and Secondary Metabolism of the Marine Sponge-Associated Cyanobacterium Leptothoe.</title>
        <authorList>
            <person name="Konstantinou D."/>
            <person name="Popin R.V."/>
            <person name="Fewer D.P."/>
            <person name="Sivonen K."/>
            <person name="Gkelis S."/>
        </authorList>
    </citation>
    <scope>NUCLEOTIDE SEQUENCE [LARGE SCALE GENOMIC DNA]</scope>
    <source>
        <strain evidence="2 3">TAU-MAC 1615</strain>
    </source>
</reference>